<feature type="domain" description="Asparaginase/glutaminase C-terminal" evidence="3">
    <location>
        <begin position="122"/>
        <end position="190"/>
    </location>
</feature>
<dbReference type="InterPro" id="IPR006034">
    <property type="entry name" value="Asparaginase/glutaminase-like"/>
</dbReference>
<dbReference type="GO" id="GO:0004067">
    <property type="term" value="F:asparaginase activity"/>
    <property type="evidence" value="ECO:0007669"/>
    <property type="project" value="UniProtKB-UniRule"/>
</dbReference>
<accession>A0A9W8QR15</accession>
<dbReference type="Proteomes" id="UP001152087">
    <property type="component" value="Unassembled WGS sequence"/>
</dbReference>
<reference evidence="4" key="1">
    <citation type="submission" date="2022-09" db="EMBL/GenBank/DDBJ databases">
        <title>Fusarium specimens isolated from Avocado Roots.</title>
        <authorList>
            <person name="Stajich J."/>
            <person name="Roper C."/>
            <person name="Heimlech-Rivalta G."/>
        </authorList>
    </citation>
    <scope>NUCLEOTIDE SEQUENCE</scope>
    <source>
        <strain evidence="4">A02</strain>
    </source>
</reference>
<proteinExistence type="predicted"/>
<evidence type="ECO:0000313" key="4">
    <source>
        <dbReference type="EMBL" id="KAJ4175494.1"/>
    </source>
</evidence>
<dbReference type="AlphaFoldDB" id="A0A9W8QR15"/>
<dbReference type="InterPro" id="IPR027473">
    <property type="entry name" value="L-asparaginase_C"/>
</dbReference>
<dbReference type="PROSITE" id="PS51732">
    <property type="entry name" value="ASN_GLN_ASE_3"/>
    <property type="match status" value="1"/>
</dbReference>
<evidence type="ECO:0000256" key="1">
    <source>
        <dbReference type="ARBA" id="ARBA00012920"/>
    </source>
</evidence>
<dbReference type="PIRSF" id="PIRSF500176">
    <property type="entry name" value="L_ASNase"/>
    <property type="match status" value="1"/>
</dbReference>
<dbReference type="Gene3D" id="3.40.50.40">
    <property type="match status" value="1"/>
</dbReference>
<dbReference type="GO" id="GO:0009066">
    <property type="term" value="P:aspartate family amino acid metabolic process"/>
    <property type="evidence" value="ECO:0007669"/>
    <property type="project" value="UniProtKB-ARBA"/>
</dbReference>
<name>A0A9W8QR15_9HYPO</name>
<evidence type="ECO:0000313" key="5">
    <source>
        <dbReference type="Proteomes" id="UP001152087"/>
    </source>
</evidence>
<dbReference type="SMART" id="SM00870">
    <property type="entry name" value="Asparaginase"/>
    <property type="match status" value="1"/>
</dbReference>
<dbReference type="Pfam" id="PF00710">
    <property type="entry name" value="Asparaginase"/>
    <property type="match status" value="1"/>
</dbReference>
<sequence length="229" mass="24498">MPEIAAFLALMVTSDKPIVMTGAVKPHTAIGADGPGNIVAAVNTAATTGWSSKGNEVGIVIQDKIMAPWGTKKENNLFLPETRSLLGDIVDFKPFFRWLPGPCAPMKFDISQLSPETSLPEVAILHAQQDFRSGLVAAAIDMGAKGIILVGYGDGNWPVASGEEIKKMTTKNQVVIVFAAEGQLEYVANARIGIGIAGGDWSPRQLRYGSSYRFCFGPELVRKTYGVLS</sequence>
<dbReference type="EC" id="3.5.1.1" evidence="1"/>
<evidence type="ECO:0000259" key="2">
    <source>
        <dbReference type="Pfam" id="PF00710"/>
    </source>
</evidence>
<evidence type="ECO:0000259" key="3">
    <source>
        <dbReference type="Pfam" id="PF17763"/>
    </source>
</evidence>
<dbReference type="InterPro" id="IPR027474">
    <property type="entry name" value="L-asparaginase_N"/>
</dbReference>
<keyword evidence="5" id="KW-1185">Reference proteome</keyword>
<dbReference type="PANTHER" id="PTHR11707">
    <property type="entry name" value="L-ASPARAGINASE"/>
    <property type="match status" value="1"/>
</dbReference>
<dbReference type="Gene3D" id="3.40.50.1170">
    <property type="entry name" value="L-asparaginase, N-terminal domain"/>
    <property type="match status" value="1"/>
</dbReference>
<organism evidence="4 5">
    <name type="scientific">Fusarium falciforme</name>
    <dbReference type="NCBI Taxonomy" id="195108"/>
    <lineage>
        <taxon>Eukaryota</taxon>
        <taxon>Fungi</taxon>
        <taxon>Dikarya</taxon>
        <taxon>Ascomycota</taxon>
        <taxon>Pezizomycotina</taxon>
        <taxon>Sordariomycetes</taxon>
        <taxon>Hypocreomycetidae</taxon>
        <taxon>Hypocreales</taxon>
        <taxon>Nectriaceae</taxon>
        <taxon>Fusarium</taxon>
        <taxon>Fusarium solani species complex</taxon>
    </lineage>
</organism>
<protein>
    <recommendedName>
        <fullName evidence="1">asparaginase</fullName>
        <ecNumber evidence="1">3.5.1.1</ecNumber>
    </recommendedName>
</protein>
<dbReference type="InterPro" id="IPR037152">
    <property type="entry name" value="L-asparaginase_N_sf"/>
</dbReference>
<dbReference type="PANTHER" id="PTHR11707:SF28">
    <property type="entry name" value="60 KDA LYSOPHOSPHOLIPASE"/>
    <property type="match status" value="1"/>
</dbReference>
<comment type="caution">
    <text evidence="4">The sequence shown here is derived from an EMBL/GenBank/DDBJ whole genome shotgun (WGS) entry which is preliminary data.</text>
</comment>
<dbReference type="PIRSF" id="PIRSF001220">
    <property type="entry name" value="L-ASNase_gatD"/>
    <property type="match status" value="1"/>
</dbReference>
<dbReference type="Pfam" id="PF17763">
    <property type="entry name" value="Asparaginase_C"/>
    <property type="match status" value="1"/>
</dbReference>
<dbReference type="InterPro" id="IPR040919">
    <property type="entry name" value="Asparaginase_C"/>
</dbReference>
<feature type="domain" description="L-asparaginase N-terminal" evidence="2">
    <location>
        <begin position="1"/>
        <end position="75"/>
    </location>
</feature>
<dbReference type="InterPro" id="IPR036152">
    <property type="entry name" value="Asp/glu_Ase-like_sf"/>
</dbReference>
<gene>
    <name evidence="4" type="ORF">NW755_014879</name>
</gene>
<dbReference type="EMBL" id="JAOQAV010000538">
    <property type="protein sequence ID" value="KAJ4175494.1"/>
    <property type="molecule type" value="Genomic_DNA"/>
</dbReference>
<dbReference type="SUPFAM" id="SSF53774">
    <property type="entry name" value="Glutaminase/Asparaginase"/>
    <property type="match status" value="1"/>
</dbReference>